<sequence length="554" mass="58681">MNATPAAPRALFFIGGRNPVAKPGSVEEMGFKASNLAAMAAAGLPVPQAFVLSTRFASRFQEATGGAPGELRDALAEGVRHIERESRLCFGGRRRPLLVSVRSGAPVSMPGMMETVLDVGVNDVTVEAIIRSTGNPRLAWDCYRRLVQGFAEVVHECPAHPFAARLDACLAECGAASTREIDFRSLAALTRDFLSLFEEHTGSPFPQDPLQQLEAAALAVIRSWQGAKAASYRRARGIDDGLGTAVTVQRMVFGNAGGLSGAGVAFSRDPSTGANGLYMDFLFNAQGEDVVSGRHALEAEVPLGRLLPDTLSELEGVSRALELQFRDAQEFEFTIEDATLFLLQTRSAKRTSWASLRIAVEQVEAGLISAQEGLARLAGVDLEHVEELAFARPAELDLLADAVTAGIGIAVGRIALDVEAAQRLAADGDEVVLLRHETATSDIDGIVACAGILTAVGGRTSHAAVVARQLGKVCLVGCSELVLDLPARCCRIAGRVLAEGDWLCLDGHSGRVFAGQPALLRRRPSEWLQLVAGWQRACSAMPGQEAGGVVQEAA</sequence>
<proteinExistence type="predicted"/>
<dbReference type="InterPro" id="IPR013815">
    <property type="entry name" value="ATP_grasp_subdomain_1"/>
</dbReference>
<name>A0A935Q3U0_9PROT</name>
<dbReference type="GO" id="GO:0050242">
    <property type="term" value="F:pyruvate, phosphate dikinase activity"/>
    <property type="evidence" value="ECO:0007669"/>
    <property type="project" value="InterPro"/>
</dbReference>
<dbReference type="PANTHER" id="PTHR22931">
    <property type="entry name" value="PHOSPHOENOLPYRUVATE DIKINASE-RELATED"/>
    <property type="match status" value="1"/>
</dbReference>
<accession>A0A935Q3U0</accession>
<dbReference type="EMBL" id="JADJMH010000040">
    <property type="protein sequence ID" value="MBK7677674.1"/>
    <property type="molecule type" value="Genomic_DNA"/>
</dbReference>
<dbReference type="InterPro" id="IPR018274">
    <property type="entry name" value="PEP_util_AS"/>
</dbReference>
<dbReference type="InterPro" id="IPR036637">
    <property type="entry name" value="Phosphohistidine_dom_sf"/>
</dbReference>
<dbReference type="Gene3D" id="3.50.30.10">
    <property type="entry name" value="Phosphohistidine domain"/>
    <property type="match status" value="1"/>
</dbReference>
<dbReference type="AlphaFoldDB" id="A0A935Q3U0"/>
<comment type="caution">
    <text evidence="3">The sequence shown here is derived from an EMBL/GenBank/DDBJ whole genome shotgun (WGS) entry which is preliminary data.</text>
</comment>
<dbReference type="Gene3D" id="1.10.189.10">
    <property type="entry name" value="Pyruvate Phosphate Dikinase, domain 2"/>
    <property type="match status" value="1"/>
</dbReference>
<dbReference type="GO" id="GO:0005524">
    <property type="term" value="F:ATP binding"/>
    <property type="evidence" value="ECO:0007669"/>
    <property type="project" value="InterPro"/>
</dbReference>
<dbReference type="Gene3D" id="1.20.80.30">
    <property type="match status" value="1"/>
</dbReference>
<evidence type="ECO:0000259" key="1">
    <source>
        <dbReference type="Pfam" id="PF00391"/>
    </source>
</evidence>
<dbReference type="InterPro" id="IPR010121">
    <property type="entry name" value="Pyruvate_phosphate_dikinase"/>
</dbReference>
<organism evidence="3 4">
    <name type="scientific">Candidatus Accumulibacter proximus</name>
    <dbReference type="NCBI Taxonomy" id="2954385"/>
    <lineage>
        <taxon>Bacteria</taxon>
        <taxon>Pseudomonadati</taxon>
        <taxon>Pseudomonadota</taxon>
        <taxon>Betaproteobacteria</taxon>
        <taxon>Candidatus Accumulibacter</taxon>
    </lineage>
</organism>
<dbReference type="GO" id="GO:0016301">
    <property type="term" value="F:kinase activity"/>
    <property type="evidence" value="ECO:0007669"/>
    <property type="project" value="InterPro"/>
</dbReference>
<dbReference type="PROSITE" id="PS00370">
    <property type="entry name" value="PEP_ENZYMES_PHOS_SITE"/>
    <property type="match status" value="1"/>
</dbReference>
<evidence type="ECO:0000259" key="2">
    <source>
        <dbReference type="Pfam" id="PF01326"/>
    </source>
</evidence>
<keyword evidence="3" id="KW-0670">Pyruvate</keyword>
<dbReference type="Pfam" id="PF01326">
    <property type="entry name" value="PPDK_N"/>
    <property type="match status" value="1"/>
</dbReference>
<dbReference type="Proteomes" id="UP000697998">
    <property type="component" value="Unassembled WGS sequence"/>
</dbReference>
<dbReference type="PANTHER" id="PTHR22931:SF9">
    <property type="entry name" value="PYRUVATE, PHOSPHATE DIKINASE 1, CHLOROPLASTIC"/>
    <property type="match status" value="1"/>
</dbReference>
<dbReference type="Gene3D" id="3.30.470.20">
    <property type="entry name" value="ATP-grasp fold, B domain"/>
    <property type="match status" value="1"/>
</dbReference>
<protein>
    <submittedName>
        <fullName evidence="3">Pyruvate, phosphate dikinase</fullName>
    </submittedName>
</protein>
<dbReference type="Gene3D" id="3.30.1490.20">
    <property type="entry name" value="ATP-grasp fold, A domain"/>
    <property type="match status" value="1"/>
</dbReference>
<dbReference type="Pfam" id="PF00391">
    <property type="entry name" value="PEP-utilizers"/>
    <property type="match status" value="1"/>
</dbReference>
<gene>
    <name evidence="3" type="ORF">IPJ27_24670</name>
</gene>
<reference evidence="3 4" key="1">
    <citation type="submission" date="2020-10" db="EMBL/GenBank/DDBJ databases">
        <title>Connecting structure to function with the recovery of over 1000 high-quality activated sludge metagenome-assembled genomes encoding full-length rRNA genes using long-read sequencing.</title>
        <authorList>
            <person name="Singleton C.M."/>
            <person name="Petriglieri F."/>
            <person name="Kristensen J.M."/>
            <person name="Kirkegaard R.H."/>
            <person name="Michaelsen T.Y."/>
            <person name="Andersen M.H."/>
            <person name="Karst S.M."/>
            <person name="Dueholm M.S."/>
            <person name="Nielsen P.H."/>
            <person name="Albertsen M."/>
        </authorList>
    </citation>
    <scope>NUCLEOTIDE SEQUENCE [LARGE SCALE GENOMIC DNA]</scope>
    <source>
        <strain evidence="3">EsbW_18-Q3-R4-48_BATAC.285</strain>
    </source>
</reference>
<feature type="domain" description="PEP-utilising enzyme mobile" evidence="1">
    <location>
        <begin position="429"/>
        <end position="510"/>
    </location>
</feature>
<evidence type="ECO:0000313" key="4">
    <source>
        <dbReference type="Proteomes" id="UP000697998"/>
    </source>
</evidence>
<dbReference type="InterPro" id="IPR002192">
    <property type="entry name" value="PPDK_AMP/ATP-bd"/>
</dbReference>
<dbReference type="InterPro" id="IPR008279">
    <property type="entry name" value="PEP-util_enz_mobile_dom"/>
</dbReference>
<evidence type="ECO:0000313" key="3">
    <source>
        <dbReference type="EMBL" id="MBK7677674.1"/>
    </source>
</evidence>
<dbReference type="SUPFAM" id="SSF52009">
    <property type="entry name" value="Phosphohistidine domain"/>
    <property type="match status" value="1"/>
</dbReference>
<feature type="domain" description="Pyruvate phosphate dikinase AMP/ATP-binding" evidence="2">
    <location>
        <begin position="71"/>
        <end position="294"/>
    </location>
</feature>
<dbReference type="SUPFAM" id="SSF56059">
    <property type="entry name" value="Glutathione synthetase ATP-binding domain-like"/>
    <property type="match status" value="1"/>
</dbReference>